<sequence length="93" mass="9991">MSEDSKKPASAILTENEEALFQIMKIVIATVAAGDPVKGKQLDDQLTYLKNAFYSNGKKKAAIMAESIRIAAFASSRDAARLAGLRESSKVNS</sequence>
<accession>A0ABS6INE5</accession>
<dbReference type="Proteomes" id="UP000727907">
    <property type="component" value="Unassembled WGS sequence"/>
</dbReference>
<protein>
    <submittedName>
        <fullName evidence="1">Uncharacterized protein</fullName>
    </submittedName>
</protein>
<gene>
    <name evidence="1" type="ORF">KQ910_20230</name>
</gene>
<comment type="caution">
    <text evidence="1">The sequence shown here is derived from an EMBL/GenBank/DDBJ whole genome shotgun (WGS) entry which is preliminary data.</text>
</comment>
<keyword evidence="2" id="KW-1185">Reference proteome</keyword>
<dbReference type="EMBL" id="JAHOPB010000002">
    <property type="protein sequence ID" value="MBU8876112.1"/>
    <property type="molecule type" value="Genomic_DNA"/>
</dbReference>
<organism evidence="1 2">
    <name type="scientific">Reyranella humidisoli</name>
    <dbReference type="NCBI Taxonomy" id="2849149"/>
    <lineage>
        <taxon>Bacteria</taxon>
        <taxon>Pseudomonadati</taxon>
        <taxon>Pseudomonadota</taxon>
        <taxon>Alphaproteobacteria</taxon>
        <taxon>Hyphomicrobiales</taxon>
        <taxon>Reyranellaceae</taxon>
        <taxon>Reyranella</taxon>
    </lineage>
</organism>
<evidence type="ECO:0000313" key="2">
    <source>
        <dbReference type="Proteomes" id="UP000727907"/>
    </source>
</evidence>
<reference evidence="1 2" key="1">
    <citation type="submission" date="2021-06" db="EMBL/GenBank/DDBJ databases">
        <authorList>
            <person name="Lee D.H."/>
        </authorList>
    </citation>
    <scope>NUCLEOTIDE SEQUENCE [LARGE SCALE GENOMIC DNA]</scope>
    <source>
        <strain evidence="1 2">MMS21-HV4-11</strain>
    </source>
</reference>
<proteinExistence type="predicted"/>
<dbReference type="RefSeq" id="WP_216964638.1">
    <property type="nucleotide sequence ID" value="NZ_JAHOPB010000002.1"/>
</dbReference>
<evidence type="ECO:0000313" key="1">
    <source>
        <dbReference type="EMBL" id="MBU8876112.1"/>
    </source>
</evidence>
<name>A0ABS6INE5_9HYPH</name>